<dbReference type="OrthoDB" id="2492750at2"/>
<dbReference type="RefSeq" id="WP_087918262.1">
    <property type="nucleotide sequence ID" value="NZ_CP021780.1"/>
</dbReference>
<dbReference type="EMBL" id="CP021780">
    <property type="protein sequence ID" value="ASA24276.1"/>
    <property type="molecule type" value="Genomic_DNA"/>
</dbReference>
<evidence type="ECO:0000313" key="3">
    <source>
        <dbReference type="Proteomes" id="UP000249890"/>
    </source>
</evidence>
<dbReference type="GO" id="GO:0004803">
    <property type="term" value="F:transposase activity"/>
    <property type="evidence" value="ECO:0007669"/>
    <property type="project" value="InterPro"/>
</dbReference>
<evidence type="ECO:0000259" key="1">
    <source>
        <dbReference type="Pfam" id="PF01609"/>
    </source>
</evidence>
<proteinExistence type="predicted"/>
<sequence length="518" mass="59941">MAYRVHHYNKKNGITYVYEAVSVWDKEKKTSTNKQVCIGKLDSETGELIPSKRLNSSPSTLHNSKATATSLVAGPSLLLDSITQELGIEKLLKKCFPNDHQQVLSVVYFLVQRGQALSHCESWCKGHLHPYSKGLTSQAISKLLASQTEDARQTFFKQWSRVITEKECLCYDITSVSSYSEQNEYVKYGYNRDKEKLPQINMAMLFGQQSRLPVYYKRLPGNITDVSTLSNFLKTMNFLGNETLHLVLDKGFYSNANVDELFAAHHKFTMGVSIHLKWVQEIVDEFQPDMLDVENYRKIGDDVLYVRTKLYKWGTQGKRSYVHVYHNARAAAEDRDDFHEKLLEYKAELESGHRVKEHESFYQRYFIIKNTPVRGVKVRFNPEAVQGYRKRYAGFFILFTTGIKNPATALDSYRNKDVVENCFDDLKNQLDMKRLRVHHSSTMDGRIFLQFIALIYISAIRNTIQKHPSLAHFTVKELLEEMETLSKITYSGRYGSIFTESTKMHKEIARIFNIDLKT</sequence>
<name>A0A2Z2KC25_9BACL</name>
<dbReference type="AlphaFoldDB" id="A0A2Z2KC25"/>
<dbReference type="GO" id="GO:0006313">
    <property type="term" value="P:DNA transposition"/>
    <property type="evidence" value="ECO:0007669"/>
    <property type="project" value="InterPro"/>
</dbReference>
<dbReference type="GO" id="GO:0003677">
    <property type="term" value="F:DNA binding"/>
    <property type="evidence" value="ECO:0007669"/>
    <property type="project" value="InterPro"/>
</dbReference>
<dbReference type="InterPro" id="IPR002559">
    <property type="entry name" value="Transposase_11"/>
</dbReference>
<accession>A0A2Z2KC25</accession>
<protein>
    <submittedName>
        <fullName evidence="2">Transposase</fullName>
    </submittedName>
</protein>
<reference evidence="2 3" key="1">
    <citation type="submission" date="2017-06" db="EMBL/GenBank/DDBJ databases">
        <title>Complete genome sequence of Paenibacillus donghaensis KCTC 13049T isolated from East Sea sediment, South Korea.</title>
        <authorList>
            <person name="Jung B.K."/>
            <person name="Hong S.-J."/>
            <person name="Shin J.-H."/>
        </authorList>
    </citation>
    <scope>NUCLEOTIDE SEQUENCE [LARGE SCALE GENOMIC DNA]</scope>
    <source>
        <strain evidence="2 3">KCTC 13049</strain>
    </source>
</reference>
<dbReference type="PANTHER" id="PTHR34614:SF2">
    <property type="entry name" value="TRANSPOSASE IS4-LIKE DOMAIN-CONTAINING PROTEIN"/>
    <property type="match status" value="1"/>
</dbReference>
<evidence type="ECO:0000313" key="2">
    <source>
        <dbReference type="EMBL" id="ASA24276.1"/>
    </source>
</evidence>
<dbReference type="Proteomes" id="UP000249890">
    <property type="component" value="Chromosome"/>
</dbReference>
<dbReference type="KEGG" id="pdh:B9T62_28050"/>
<feature type="domain" description="Transposase IS4-like" evidence="1">
    <location>
        <begin position="165"/>
        <end position="454"/>
    </location>
</feature>
<dbReference type="Pfam" id="PF01609">
    <property type="entry name" value="DDE_Tnp_1"/>
    <property type="match status" value="1"/>
</dbReference>
<dbReference type="PANTHER" id="PTHR34614">
    <property type="match status" value="1"/>
</dbReference>
<keyword evidence="3" id="KW-1185">Reference proteome</keyword>
<organism evidence="2 3">
    <name type="scientific">Paenibacillus donghaensis</name>
    <dbReference type="NCBI Taxonomy" id="414771"/>
    <lineage>
        <taxon>Bacteria</taxon>
        <taxon>Bacillati</taxon>
        <taxon>Bacillota</taxon>
        <taxon>Bacilli</taxon>
        <taxon>Bacillales</taxon>
        <taxon>Paenibacillaceae</taxon>
        <taxon>Paenibacillus</taxon>
    </lineage>
</organism>
<gene>
    <name evidence="2" type="ORF">B9T62_28050</name>
</gene>